<reference evidence="2 3" key="1">
    <citation type="submission" date="2021-03" db="EMBL/GenBank/DDBJ databases">
        <title>Sneathiella sp. CAU 1612 isolated from Kang Won-do.</title>
        <authorList>
            <person name="Kim W."/>
        </authorList>
    </citation>
    <scope>NUCLEOTIDE SEQUENCE [LARGE SCALE GENOMIC DNA]</scope>
    <source>
        <strain evidence="2 3">CAU 1612</strain>
    </source>
</reference>
<dbReference type="Proteomes" id="UP000664761">
    <property type="component" value="Unassembled WGS sequence"/>
</dbReference>
<protein>
    <submittedName>
        <fullName evidence="2">Uncharacterized protein</fullName>
    </submittedName>
</protein>
<feature type="region of interest" description="Disordered" evidence="1">
    <location>
        <begin position="163"/>
        <end position="195"/>
    </location>
</feature>
<accession>A0ABS3F788</accession>
<feature type="compositionally biased region" description="Basic residues" evidence="1">
    <location>
        <begin position="98"/>
        <end position="107"/>
    </location>
</feature>
<evidence type="ECO:0000313" key="2">
    <source>
        <dbReference type="EMBL" id="MBO0334375.1"/>
    </source>
</evidence>
<dbReference type="RefSeq" id="WP_207046120.1">
    <property type="nucleotide sequence ID" value="NZ_JAFLNC010000004.1"/>
</dbReference>
<sequence length="221" mass="24414">MDAGATYHVKDANVRRLQALQDAAGQAFTAHVARHKAEIARRHSYFKEKFSILGKNIRDIGEDIVAAPPEEPGPAPSALQPDPASPDPILKRREQRAERRRLRKLRGCRTAIRDASPAAPVQPRETPPDTMKKISISPQQPLTSNAAEEMKVLMEIEKFEKMRQQLKPEPAPPPPAEPIPPEAAPLSSPADVKGKADGFSLTNIFDLSPRFRDIGNEDNET</sequence>
<proteinExistence type="predicted"/>
<comment type="caution">
    <text evidence="2">The sequence shown here is derived from an EMBL/GenBank/DDBJ whole genome shotgun (WGS) entry which is preliminary data.</text>
</comment>
<organism evidence="2 3">
    <name type="scientific">Sneathiella sedimenti</name>
    <dbReference type="NCBI Taxonomy" id="2816034"/>
    <lineage>
        <taxon>Bacteria</taxon>
        <taxon>Pseudomonadati</taxon>
        <taxon>Pseudomonadota</taxon>
        <taxon>Alphaproteobacteria</taxon>
        <taxon>Sneathiellales</taxon>
        <taxon>Sneathiellaceae</taxon>
        <taxon>Sneathiella</taxon>
    </lineage>
</organism>
<feature type="region of interest" description="Disordered" evidence="1">
    <location>
        <begin position="65"/>
        <end position="136"/>
    </location>
</feature>
<evidence type="ECO:0000256" key="1">
    <source>
        <dbReference type="SAM" id="MobiDB-lite"/>
    </source>
</evidence>
<feature type="compositionally biased region" description="Pro residues" evidence="1">
    <location>
        <begin position="169"/>
        <end position="183"/>
    </location>
</feature>
<name>A0ABS3F788_9PROT</name>
<keyword evidence="3" id="KW-1185">Reference proteome</keyword>
<gene>
    <name evidence="2" type="ORF">J0X12_12160</name>
</gene>
<evidence type="ECO:0000313" key="3">
    <source>
        <dbReference type="Proteomes" id="UP000664761"/>
    </source>
</evidence>
<dbReference type="EMBL" id="JAFLNC010000004">
    <property type="protein sequence ID" value="MBO0334375.1"/>
    <property type="molecule type" value="Genomic_DNA"/>
</dbReference>